<reference evidence="2" key="1">
    <citation type="submission" date="2022-01" db="EMBL/GenBank/DDBJ databases">
        <authorList>
            <person name="King R."/>
        </authorList>
    </citation>
    <scope>NUCLEOTIDE SEQUENCE</scope>
</reference>
<dbReference type="Proteomes" id="UP001152799">
    <property type="component" value="Chromosome 2"/>
</dbReference>
<protein>
    <submittedName>
        <fullName evidence="2">Uncharacterized protein</fullName>
    </submittedName>
</protein>
<keyword evidence="1" id="KW-1133">Transmembrane helix</keyword>
<organism evidence="2 3">
    <name type="scientific">Ceutorhynchus assimilis</name>
    <name type="common">cabbage seed weevil</name>
    <dbReference type="NCBI Taxonomy" id="467358"/>
    <lineage>
        <taxon>Eukaryota</taxon>
        <taxon>Metazoa</taxon>
        <taxon>Ecdysozoa</taxon>
        <taxon>Arthropoda</taxon>
        <taxon>Hexapoda</taxon>
        <taxon>Insecta</taxon>
        <taxon>Pterygota</taxon>
        <taxon>Neoptera</taxon>
        <taxon>Endopterygota</taxon>
        <taxon>Coleoptera</taxon>
        <taxon>Polyphaga</taxon>
        <taxon>Cucujiformia</taxon>
        <taxon>Curculionidae</taxon>
        <taxon>Ceutorhynchinae</taxon>
        <taxon>Ceutorhynchus</taxon>
    </lineage>
</organism>
<gene>
    <name evidence="2" type="ORF">CEUTPL_LOCUS4924</name>
</gene>
<dbReference type="AlphaFoldDB" id="A0A9N9MIC7"/>
<keyword evidence="1" id="KW-0812">Transmembrane</keyword>
<evidence type="ECO:0000313" key="3">
    <source>
        <dbReference type="Proteomes" id="UP001152799"/>
    </source>
</evidence>
<accession>A0A9N9MIC7</accession>
<name>A0A9N9MIC7_9CUCU</name>
<feature type="transmembrane region" description="Helical" evidence="1">
    <location>
        <begin position="27"/>
        <end position="45"/>
    </location>
</feature>
<evidence type="ECO:0000256" key="1">
    <source>
        <dbReference type="SAM" id="Phobius"/>
    </source>
</evidence>
<dbReference type="EMBL" id="OU892278">
    <property type="protein sequence ID" value="CAG9764284.1"/>
    <property type="molecule type" value="Genomic_DNA"/>
</dbReference>
<proteinExistence type="predicted"/>
<evidence type="ECO:0000313" key="2">
    <source>
        <dbReference type="EMBL" id="CAG9764284.1"/>
    </source>
</evidence>
<sequence length="269" mass="30551">MLSGYPTLKRLNYIDFGATKINKMGKILVIFVIMVHIVYGFIELYEAEHAQQQLAEEISDIAGITKAKELIDKMKDGVGGSTIAIHYPSGRQFIHRNRWIMMCNGLISRENGHCNGNALESVTAFKPESTSDYCYIKSYHSMNETLCLSPHPVDVSFENNTIKCEGQSDFFPALAISIDDYLKACEKISSNVTYIYFANDHDPDHVEIPNENPHVKCDNEVDNNDFNKTLSPRSQKLMRDYSFAINKTGVCVFSEQDKLILKLLQYLKL</sequence>
<keyword evidence="1" id="KW-0472">Membrane</keyword>
<dbReference type="OrthoDB" id="6778388at2759"/>
<keyword evidence="3" id="KW-1185">Reference proteome</keyword>